<dbReference type="GO" id="GO:0016251">
    <property type="term" value="F:RNA polymerase II general transcription initiation factor activity"/>
    <property type="evidence" value="ECO:0007669"/>
    <property type="project" value="InterPro"/>
</dbReference>
<dbReference type="InParanoid" id="A9UXP5"/>
<evidence type="ECO:0000256" key="2">
    <source>
        <dbReference type="ARBA" id="ARBA00007688"/>
    </source>
</evidence>
<evidence type="ECO:0000256" key="3">
    <source>
        <dbReference type="ARBA" id="ARBA00023015"/>
    </source>
</evidence>
<evidence type="ECO:0000256" key="1">
    <source>
        <dbReference type="ARBA" id="ARBA00004123"/>
    </source>
</evidence>
<keyword evidence="5" id="KW-0539">Nucleus</keyword>
<proteinExistence type="inferred from homology"/>
<comment type="similarity">
    <text evidence="2">Belongs to the TAF6 family.</text>
</comment>
<evidence type="ECO:0000256" key="5">
    <source>
        <dbReference type="ARBA" id="ARBA00023242"/>
    </source>
</evidence>
<evidence type="ECO:0000313" key="8">
    <source>
        <dbReference type="Proteomes" id="UP000001357"/>
    </source>
</evidence>
<dbReference type="InterPro" id="IPR011442">
    <property type="entry name" value="TAF6_C"/>
</dbReference>
<dbReference type="InterPro" id="IPR037796">
    <property type="entry name" value="TAF6"/>
</dbReference>
<gene>
    <name evidence="7" type="ORF">MONBRDRAFT_7580</name>
</gene>
<dbReference type="KEGG" id="mbr:MONBRDRAFT_7580"/>
<feature type="domain" description="TAF6 C-terminal HEAT repeat" evidence="6">
    <location>
        <begin position="73"/>
        <end position="134"/>
    </location>
</feature>
<organism evidence="7 8">
    <name type="scientific">Monosiga brevicollis</name>
    <name type="common">Choanoflagellate</name>
    <dbReference type="NCBI Taxonomy" id="81824"/>
    <lineage>
        <taxon>Eukaryota</taxon>
        <taxon>Choanoflagellata</taxon>
        <taxon>Craspedida</taxon>
        <taxon>Salpingoecidae</taxon>
        <taxon>Monosiga</taxon>
    </lineage>
</organism>
<dbReference type="EMBL" id="CH991549">
    <property type="protein sequence ID" value="EDQ89879.1"/>
    <property type="molecule type" value="Genomic_DNA"/>
</dbReference>
<dbReference type="RefSeq" id="XP_001745301.1">
    <property type="nucleotide sequence ID" value="XM_001745249.1"/>
</dbReference>
<name>A9UXP5_MONBE</name>
<evidence type="ECO:0000259" key="6">
    <source>
        <dbReference type="Pfam" id="PF07571"/>
    </source>
</evidence>
<protein>
    <recommendedName>
        <fullName evidence="6">TAF6 C-terminal HEAT repeat domain-containing protein</fullName>
    </recommendedName>
</protein>
<dbReference type="GeneID" id="5890710"/>
<dbReference type="GO" id="GO:0046695">
    <property type="term" value="C:SLIK (SAGA-like) complex"/>
    <property type="evidence" value="ECO:0007669"/>
    <property type="project" value="InterPro"/>
</dbReference>
<evidence type="ECO:0000313" key="7">
    <source>
        <dbReference type="EMBL" id="EDQ89879.1"/>
    </source>
</evidence>
<sequence>MGANGQTRELEAPNPSQNEDLQVELDIIQGNTESAVPTYLPLGDEAVKAAQAMTNANQQQQDQEGATVVGLSRHLLSKEQQLLYKHIIQGAMMRVGEHNTKQGNQFRENALRSLREDPGLQQLLPFFIEFVANEASCSSKR</sequence>
<dbReference type="InterPro" id="IPR046344">
    <property type="entry name" value="TAF6_C_sf"/>
</dbReference>
<keyword evidence="3" id="KW-0805">Transcription regulation</keyword>
<accession>A9UXP5</accession>
<dbReference type="Gene3D" id="1.25.40.770">
    <property type="entry name" value="TAF6, C-terminal HEAT repeat domain"/>
    <property type="match status" value="1"/>
</dbReference>
<dbReference type="GO" id="GO:0005669">
    <property type="term" value="C:transcription factor TFIID complex"/>
    <property type="evidence" value="ECO:0007669"/>
    <property type="project" value="InterPro"/>
</dbReference>
<dbReference type="Pfam" id="PF07571">
    <property type="entry name" value="TAF6_C"/>
    <property type="match status" value="1"/>
</dbReference>
<dbReference type="PANTHER" id="PTHR10221:SF9">
    <property type="entry name" value="TRANSCRIPTION INITIATION FACTOR TFIID SUBUNIT 6"/>
    <property type="match status" value="1"/>
</dbReference>
<evidence type="ECO:0000256" key="4">
    <source>
        <dbReference type="ARBA" id="ARBA00023163"/>
    </source>
</evidence>
<dbReference type="STRING" id="81824.A9UXP5"/>
<dbReference type="GO" id="GO:0006367">
    <property type="term" value="P:transcription initiation at RNA polymerase II promoter"/>
    <property type="evidence" value="ECO:0007669"/>
    <property type="project" value="InterPro"/>
</dbReference>
<comment type="subcellular location">
    <subcellularLocation>
        <location evidence="1">Nucleus</location>
    </subcellularLocation>
</comment>
<keyword evidence="4" id="KW-0804">Transcription</keyword>
<reference evidence="7 8" key="1">
    <citation type="journal article" date="2008" name="Nature">
        <title>The genome of the choanoflagellate Monosiga brevicollis and the origin of metazoans.</title>
        <authorList>
            <consortium name="JGI Sequencing"/>
            <person name="King N."/>
            <person name="Westbrook M.J."/>
            <person name="Young S.L."/>
            <person name="Kuo A."/>
            <person name="Abedin M."/>
            <person name="Chapman J."/>
            <person name="Fairclough S."/>
            <person name="Hellsten U."/>
            <person name="Isogai Y."/>
            <person name="Letunic I."/>
            <person name="Marr M."/>
            <person name="Pincus D."/>
            <person name="Putnam N."/>
            <person name="Rokas A."/>
            <person name="Wright K.J."/>
            <person name="Zuzow R."/>
            <person name="Dirks W."/>
            <person name="Good M."/>
            <person name="Goodstein D."/>
            <person name="Lemons D."/>
            <person name="Li W."/>
            <person name="Lyons J.B."/>
            <person name="Morris A."/>
            <person name="Nichols S."/>
            <person name="Richter D.J."/>
            <person name="Salamov A."/>
            <person name="Bork P."/>
            <person name="Lim W.A."/>
            <person name="Manning G."/>
            <person name="Miller W.T."/>
            <person name="McGinnis W."/>
            <person name="Shapiro H."/>
            <person name="Tjian R."/>
            <person name="Grigoriev I.V."/>
            <person name="Rokhsar D."/>
        </authorList>
    </citation>
    <scope>NUCLEOTIDE SEQUENCE [LARGE SCALE GENOMIC DNA]</scope>
    <source>
        <strain evidence="8">MX1 / ATCC 50154</strain>
    </source>
</reference>
<keyword evidence="8" id="KW-1185">Reference proteome</keyword>
<dbReference type="AlphaFoldDB" id="A9UXP5"/>
<dbReference type="PANTHER" id="PTHR10221">
    <property type="entry name" value="TRANSCRIPTION INITIATION FACTOR TFIID SUBUNIT 6"/>
    <property type="match status" value="1"/>
</dbReference>
<dbReference type="Proteomes" id="UP000001357">
    <property type="component" value="Unassembled WGS sequence"/>
</dbReference>
<dbReference type="GO" id="GO:0000124">
    <property type="term" value="C:SAGA complex"/>
    <property type="evidence" value="ECO:0007669"/>
    <property type="project" value="InterPro"/>
</dbReference>